<evidence type="ECO:0000256" key="2">
    <source>
        <dbReference type="ARBA" id="ARBA00009368"/>
    </source>
</evidence>
<dbReference type="Pfam" id="PF04658">
    <property type="entry name" value="TAFII55_N"/>
    <property type="match status" value="1"/>
</dbReference>
<dbReference type="SMART" id="SM01370">
    <property type="entry name" value="TAFII55_N"/>
    <property type="match status" value="1"/>
</dbReference>
<dbReference type="PANTHER" id="PTHR12228">
    <property type="entry name" value="TRANSCRIPTION INITIATION FACTOR TFIID 55 KD SUBUNIT-RELATED"/>
    <property type="match status" value="1"/>
</dbReference>
<protein>
    <recommendedName>
        <fullName evidence="7">TAFII55 protein conserved region domain-containing protein</fullName>
    </recommendedName>
</protein>
<sequence length="295" mass="31651">MADGSGVEEQFVLRVLDEALADKLHRILREEITTQGHIELTFSDNNQDGVLTVEGIPYPVKLLNLPTVVEAYKTYDDINMVKINDVGQLLLVGPPGSSLPEGPESADGITPPLRNARKRHFKPLPKHPSSAGEYPHLPAHPPGGSGGGDGGGAGPPGAAERICPRGDDYHRHGRGVRGRRGDGGRVVEADQGQGEVVAWMREGRSERGKQRIRSWQRTVGGCKGGKEAALGRRREQGHAMQRGFGPCACNGCVFSDTKCGAGTRWRGSCHAAGMSRRKVESAARAQRHPGLWVAS</sequence>
<keyword evidence="4" id="KW-0804">Transcription</keyword>
<feature type="compositionally biased region" description="Low complexity" evidence="6">
    <location>
        <begin position="94"/>
        <end position="105"/>
    </location>
</feature>
<dbReference type="PANTHER" id="PTHR12228:SF0">
    <property type="entry name" value="TATA-BOX BINDING PROTEIN ASSOCIATED FACTOR 7"/>
    <property type="match status" value="1"/>
</dbReference>
<proteinExistence type="inferred from homology"/>
<dbReference type="CDD" id="cd08047">
    <property type="entry name" value="TAF7"/>
    <property type="match status" value="1"/>
</dbReference>
<evidence type="ECO:0000256" key="4">
    <source>
        <dbReference type="ARBA" id="ARBA00023163"/>
    </source>
</evidence>
<dbReference type="EMBL" id="BNCQ01000088">
    <property type="protein sequence ID" value="GIM16975.1"/>
    <property type="molecule type" value="Genomic_DNA"/>
</dbReference>
<evidence type="ECO:0000256" key="3">
    <source>
        <dbReference type="ARBA" id="ARBA00023015"/>
    </source>
</evidence>
<organism evidence="8 9">
    <name type="scientific">Volvox reticuliferus</name>
    <dbReference type="NCBI Taxonomy" id="1737510"/>
    <lineage>
        <taxon>Eukaryota</taxon>
        <taxon>Viridiplantae</taxon>
        <taxon>Chlorophyta</taxon>
        <taxon>core chlorophytes</taxon>
        <taxon>Chlorophyceae</taxon>
        <taxon>CS clade</taxon>
        <taxon>Chlamydomonadales</taxon>
        <taxon>Volvocaceae</taxon>
        <taxon>Volvox</taxon>
    </lineage>
</organism>
<dbReference type="InterPro" id="IPR037817">
    <property type="entry name" value="TAF7"/>
</dbReference>
<keyword evidence="5" id="KW-0539">Nucleus</keyword>
<evidence type="ECO:0000256" key="6">
    <source>
        <dbReference type="SAM" id="MobiDB-lite"/>
    </source>
</evidence>
<name>A0A8J4H094_9CHLO</name>
<feature type="compositionally biased region" description="Gly residues" evidence="6">
    <location>
        <begin position="143"/>
        <end position="155"/>
    </location>
</feature>
<evidence type="ECO:0000256" key="1">
    <source>
        <dbReference type="ARBA" id="ARBA00004123"/>
    </source>
</evidence>
<gene>
    <name evidence="8" type="ORF">Vretimale_19535</name>
</gene>
<keyword evidence="3" id="KW-0805">Transcription regulation</keyword>
<dbReference type="InterPro" id="IPR006751">
    <property type="entry name" value="TAFII55_prot_cons_reg"/>
</dbReference>
<evidence type="ECO:0000259" key="7">
    <source>
        <dbReference type="SMART" id="SM01370"/>
    </source>
</evidence>
<feature type="region of interest" description="Disordered" evidence="6">
    <location>
        <begin position="94"/>
        <end position="186"/>
    </location>
</feature>
<dbReference type="Proteomes" id="UP000722791">
    <property type="component" value="Unassembled WGS sequence"/>
</dbReference>
<feature type="compositionally biased region" description="Basic residues" evidence="6">
    <location>
        <begin position="115"/>
        <end position="125"/>
    </location>
</feature>
<dbReference type="GO" id="GO:0005669">
    <property type="term" value="C:transcription factor TFIID complex"/>
    <property type="evidence" value="ECO:0007669"/>
    <property type="project" value="InterPro"/>
</dbReference>
<evidence type="ECO:0000256" key="5">
    <source>
        <dbReference type="ARBA" id="ARBA00023242"/>
    </source>
</evidence>
<dbReference type="AlphaFoldDB" id="A0A8J4H094"/>
<evidence type="ECO:0000313" key="8">
    <source>
        <dbReference type="EMBL" id="GIM16975.1"/>
    </source>
</evidence>
<accession>A0A8J4H094</accession>
<dbReference type="GO" id="GO:0051123">
    <property type="term" value="P:RNA polymerase II preinitiation complex assembly"/>
    <property type="evidence" value="ECO:0007669"/>
    <property type="project" value="TreeGrafter"/>
</dbReference>
<comment type="similarity">
    <text evidence="2">Belongs to the TAF7 family.</text>
</comment>
<reference evidence="8" key="1">
    <citation type="journal article" date="2021" name="Proc. Natl. Acad. Sci. U.S.A.">
        <title>Three genomes in the algal genus Volvox reveal the fate of a haploid sex-determining region after a transition to homothallism.</title>
        <authorList>
            <person name="Yamamoto K."/>
            <person name="Hamaji T."/>
            <person name="Kawai-Toyooka H."/>
            <person name="Matsuzaki R."/>
            <person name="Takahashi F."/>
            <person name="Nishimura Y."/>
            <person name="Kawachi M."/>
            <person name="Noguchi H."/>
            <person name="Minakuchi Y."/>
            <person name="Umen J.G."/>
            <person name="Toyoda A."/>
            <person name="Nozaki H."/>
        </authorList>
    </citation>
    <scope>NUCLEOTIDE SEQUENCE</scope>
    <source>
        <strain evidence="8">NIES-3785</strain>
    </source>
</reference>
<comment type="subcellular location">
    <subcellularLocation>
        <location evidence="1">Nucleus</location>
    </subcellularLocation>
</comment>
<evidence type="ECO:0000313" key="9">
    <source>
        <dbReference type="Proteomes" id="UP000722791"/>
    </source>
</evidence>
<comment type="caution">
    <text evidence="8">The sequence shown here is derived from an EMBL/GenBank/DDBJ whole genome shotgun (WGS) entry which is preliminary data.</text>
</comment>
<feature type="domain" description="TAFII55 protein conserved region" evidence="7">
    <location>
        <begin position="7"/>
        <end position="208"/>
    </location>
</feature>
<dbReference type="GO" id="GO:0016251">
    <property type="term" value="F:RNA polymerase II general transcription initiation factor activity"/>
    <property type="evidence" value="ECO:0007669"/>
    <property type="project" value="TreeGrafter"/>
</dbReference>